<dbReference type="NCBIfam" id="TIGR03025">
    <property type="entry name" value="EPS_sugtrans"/>
    <property type="match status" value="1"/>
</dbReference>
<evidence type="ECO:0000259" key="8">
    <source>
        <dbReference type="Pfam" id="PF02397"/>
    </source>
</evidence>
<dbReference type="InterPro" id="IPR003362">
    <property type="entry name" value="Bact_transf"/>
</dbReference>
<dbReference type="PANTHER" id="PTHR30576">
    <property type="entry name" value="COLANIC BIOSYNTHESIS UDP-GLUCOSE LIPID CARRIER TRANSFERASE"/>
    <property type="match status" value="1"/>
</dbReference>
<comment type="subcellular location">
    <subcellularLocation>
        <location evidence="1">Membrane</location>
        <topology evidence="1">Multi-pass membrane protein</topology>
    </subcellularLocation>
</comment>
<dbReference type="Proteomes" id="UP000256708">
    <property type="component" value="Unassembled WGS sequence"/>
</dbReference>
<evidence type="ECO:0000256" key="3">
    <source>
        <dbReference type="ARBA" id="ARBA00022679"/>
    </source>
</evidence>
<dbReference type="Pfam" id="PF13727">
    <property type="entry name" value="CoA_binding_3"/>
    <property type="match status" value="1"/>
</dbReference>
<keyword evidence="5 7" id="KW-1133">Transmembrane helix</keyword>
<protein>
    <submittedName>
        <fullName evidence="9">Undecaprenyl-phosphate glucose phosphotransferase</fullName>
        <ecNumber evidence="9">2.7.8.31</ecNumber>
    </submittedName>
</protein>
<keyword evidence="6 7" id="KW-0472">Membrane</keyword>
<feature type="transmembrane region" description="Helical" evidence="7">
    <location>
        <begin position="12"/>
        <end position="32"/>
    </location>
</feature>
<keyword evidence="3 9" id="KW-0808">Transferase</keyword>
<dbReference type="AlphaFoldDB" id="A0A3D8L3Q1"/>
<comment type="similarity">
    <text evidence="2">Belongs to the bacterial sugar transferase family.</text>
</comment>
<organism evidence="9 10">
    <name type="scientific">Pontibacter diazotrophicus</name>
    <dbReference type="NCBI Taxonomy" id="1400979"/>
    <lineage>
        <taxon>Bacteria</taxon>
        <taxon>Pseudomonadati</taxon>
        <taxon>Bacteroidota</taxon>
        <taxon>Cytophagia</taxon>
        <taxon>Cytophagales</taxon>
        <taxon>Hymenobacteraceae</taxon>
        <taxon>Pontibacter</taxon>
    </lineage>
</organism>
<dbReference type="InterPro" id="IPR036291">
    <property type="entry name" value="NAD(P)-bd_dom_sf"/>
</dbReference>
<name>A0A3D8L3Q1_9BACT</name>
<dbReference type="RefSeq" id="WP_115567916.1">
    <property type="nucleotide sequence ID" value="NZ_QRGR01000035.1"/>
</dbReference>
<dbReference type="GO" id="GO:0089702">
    <property type="term" value="F:undecaprenyl-phosphate glucose phosphotransferase activity"/>
    <property type="evidence" value="ECO:0007669"/>
    <property type="project" value="UniProtKB-EC"/>
</dbReference>
<evidence type="ECO:0000256" key="2">
    <source>
        <dbReference type="ARBA" id="ARBA00006464"/>
    </source>
</evidence>
<dbReference type="InterPro" id="IPR017473">
    <property type="entry name" value="Undecaprenyl-P_gluc_Ptfrase"/>
</dbReference>
<evidence type="ECO:0000313" key="10">
    <source>
        <dbReference type="Proteomes" id="UP000256708"/>
    </source>
</evidence>
<feature type="domain" description="Bacterial sugar transferase" evidence="8">
    <location>
        <begin position="272"/>
        <end position="456"/>
    </location>
</feature>
<gene>
    <name evidence="9" type="ORF">DXT99_22855</name>
</gene>
<dbReference type="OrthoDB" id="9808602at2"/>
<feature type="transmembrane region" description="Helical" evidence="7">
    <location>
        <begin position="77"/>
        <end position="102"/>
    </location>
</feature>
<dbReference type="InterPro" id="IPR017475">
    <property type="entry name" value="EPS_sugar_tfrase"/>
</dbReference>
<evidence type="ECO:0000256" key="6">
    <source>
        <dbReference type="ARBA" id="ARBA00023136"/>
    </source>
</evidence>
<dbReference type="Pfam" id="PF02397">
    <property type="entry name" value="Bac_transf"/>
    <property type="match status" value="1"/>
</dbReference>
<feature type="transmembrane region" description="Helical" evidence="7">
    <location>
        <begin position="44"/>
        <end position="65"/>
    </location>
</feature>
<keyword evidence="4 7" id="KW-0812">Transmembrane</keyword>
<evidence type="ECO:0000256" key="4">
    <source>
        <dbReference type="ARBA" id="ARBA00022692"/>
    </source>
</evidence>
<accession>A0A3D8L3Q1</accession>
<comment type="caution">
    <text evidence="9">The sequence shown here is derived from an EMBL/GenBank/DDBJ whole genome shotgun (WGS) entry which is preliminary data.</text>
</comment>
<keyword evidence="10" id="KW-1185">Reference proteome</keyword>
<proteinExistence type="inferred from homology"/>
<evidence type="ECO:0000256" key="5">
    <source>
        <dbReference type="ARBA" id="ARBA00022989"/>
    </source>
</evidence>
<dbReference type="NCBIfam" id="TIGR03023">
    <property type="entry name" value="WcaJ_sugtrans"/>
    <property type="match status" value="1"/>
</dbReference>
<dbReference type="EC" id="2.7.8.31" evidence="9"/>
<feature type="transmembrane region" description="Helical" evidence="7">
    <location>
        <begin position="108"/>
        <end position="129"/>
    </location>
</feature>
<evidence type="ECO:0000256" key="1">
    <source>
        <dbReference type="ARBA" id="ARBA00004141"/>
    </source>
</evidence>
<sequence length="463" mass="53704">MAQKYSTIFRWINVVVDYALLNGTLYASFLMSDHDVIWVDVYDYKLTILLLNFCWFFSASTFDIYSHVLKRDAVPTMTANIASLCAFIAMAIIIKLLLPYIYIPPTPFIYYFALFPALLLVWRFFFLLLRKHKRNFWLGSNSIAIVGAGSAGIDLYNYIMSNPELDYHIAGVFDDDQSKVPPYIKYLGKADECINYASSNRISEIYCALPYDESERIENLLQEADKHMVRFRLVPDVKGTIHHNFLVEMFGFVPVLKPREEPLENKANEILKRMFDILFSSMVIILILSWLLPILALVIKLDSKGPVFFKQLRSGKNNKPFYCLKFRSMTVNSECDSLQTSKYDARVTRVGRILRKTSIDEFPQFINVFLGDMSVVGPRPHMLKHTQDYSQLIDNYMVRHFLTPGITGWAQVNGFRGETKETTAMLSRVQADLWYLENWSILLDIKIIFLTIWNGLRNNDNVY</sequence>
<dbReference type="EMBL" id="QRGR01000035">
    <property type="protein sequence ID" value="RDV11975.1"/>
    <property type="molecule type" value="Genomic_DNA"/>
</dbReference>
<feature type="transmembrane region" description="Helical" evidence="7">
    <location>
        <begin position="277"/>
        <end position="299"/>
    </location>
</feature>
<reference evidence="10" key="1">
    <citation type="submission" date="2018-08" db="EMBL/GenBank/DDBJ databases">
        <authorList>
            <person name="Liu Z.-W."/>
            <person name="Du Z.-J."/>
        </authorList>
    </citation>
    <scope>NUCLEOTIDE SEQUENCE [LARGE SCALE GENOMIC DNA]</scope>
    <source>
        <strain evidence="10">H4X</strain>
    </source>
</reference>
<evidence type="ECO:0000256" key="7">
    <source>
        <dbReference type="SAM" id="Phobius"/>
    </source>
</evidence>
<dbReference type="SUPFAM" id="SSF51735">
    <property type="entry name" value="NAD(P)-binding Rossmann-fold domains"/>
    <property type="match status" value="1"/>
</dbReference>
<evidence type="ECO:0000313" key="9">
    <source>
        <dbReference type="EMBL" id="RDV11975.1"/>
    </source>
</evidence>
<dbReference type="Gene3D" id="3.40.50.720">
    <property type="entry name" value="NAD(P)-binding Rossmann-like Domain"/>
    <property type="match status" value="1"/>
</dbReference>
<dbReference type="GO" id="GO:0016020">
    <property type="term" value="C:membrane"/>
    <property type="evidence" value="ECO:0007669"/>
    <property type="project" value="UniProtKB-SubCell"/>
</dbReference>
<dbReference type="PANTHER" id="PTHR30576:SF0">
    <property type="entry name" value="UNDECAPRENYL-PHOSPHATE N-ACETYLGALACTOSAMINYL 1-PHOSPHATE TRANSFERASE-RELATED"/>
    <property type="match status" value="1"/>
</dbReference>